<comment type="caution">
    <text evidence="5">The sequence shown here is derived from an EMBL/GenBank/DDBJ whole genome shotgun (WGS) entry which is preliminary data.</text>
</comment>
<organism evidence="5 6">
    <name type="scientific">Carboxylicivirga linearis</name>
    <dbReference type="NCBI Taxonomy" id="1628157"/>
    <lineage>
        <taxon>Bacteria</taxon>
        <taxon>Pseudomonadati</taxon>
        <taxon>Bacteroidota</taxon>
        <taxon>Bacteroidia</taxon>
        <taxon>Marinilabiliales</taxon>
        <taxon>Marinilabiliaceae</taxon>
        <taxon>Carboxylicivirga</taxon>
    </lineage>
</organism>
<dbReference type="InterPro" id="IPR000601">
    <property type="entry name" value="PKD_dom"/>
</dbReference>
<dbReference type="InterPro" id="IPR013783">
    <property type="entry name" value="Ig-like_fold"/>
</dbReference>
<evidence type="ECO:0000313" key="5">
    <source>
        <dbReference type="EMBL" id="MBS2100580.1"/>
    </source>
</evidence>
<dbReference type="Gene3D" id="2.60.40.10">
    <property type="entry name" value="Immunoglobulins"/>
    <property type="match status" value="1"/>
</dbReference>
<dbReference type="InterPro" id="IPR035986">
    <property type="entry name" value="PKD_dom_sf"/>
</dbReference>
<evidence type="ECO:0000259" key="3">
    <source>
        <dbReference type="PROSITE" id="PS50093"/>
    </source>
</evidence>
<dbReference type="PANTHER" id="PTHR10963:SF55">
    <property type="entry name" value="GLYCOSIDE HYDROLASE FAMILY 16 PROTEIN"/>
    <property type="match status" value="1"/>
</dbReference>
<dbReference type="InterPro" id="IPR022409">
    <property type="entry name" value="PKD/Chitinase_dom"/>
</dbReference>
<feature type="signal peptide" evidence="2">
    <location>
        <begin position="1"/>
        <end position="21"/>
    </location>
</feature>
<evidence type="ECO:0000256" key="1">
    <source>
        <dbReference type="ARBA" id="ARBA00006865"/>
    </source>
</evidence>
<evidence type="ECO:0000259" key="4">
    <source>
        <dbReference type="PROSITE" id="PS51762"/>
    </source>
</evidence>
<gene>
    <name evidence="5" type="ORF">KEM10_20005</name>
</gene>
<dbReference type="EMBL" id="JAGUCO010000025">
    <property type="protein sequence ID" value="MBS2100580.1"/>
    <property type="molecule type" value="Genomic_DNA"/>
</dbReference>
<feature type="domain" description="GH16" evidence="4">
    <location>
        <begin position="208"/>
        <end position="458"/>
    </location>
</feature>
<name>A0ABS5K0G9_9BACT</name>
<dbReference type="PROSITE" id="PS51762">
    <property type="entry name" value="GH16_2"/>
    <property type="match status" value="1"/>
</dbReference>
<feature type="domain" description="PKD" evidence="3">
    <location>
        <begin position="48"/>
        <end position="103"/>
    </location>
</feature>
<protein>
    <submittedName>
        <fullName evidence="5">Family 16 glycosylhydrolase</fullName>
    </submittedName>
</protein>
<dbReference type="Gene3D" id="2.60.120.200">
    <property type="match status" value="1"/>
</dbReference>
<evidence type="ECO:0000256" key="2">
    <source>
        <dbReference type="SAM" id="SignalP"/>
    </source>
</evidence>
<feature type="chain" id="PRO_5045445083" evidence="2">
    <location>
        <begin position="22"/>
        <end position="458"/>
    </location>
</feature>
<keyword evidence="2" id="KW-0732">Signal</keyword>
<dbReference type="PANTHER" id="PTHR10963">
    <property type="entry name" value="GLYCOSYL HYDROLASE-RELATED"/>
    <property type="match status" value="1"/>
</dbReference>
<comment type="similarity">
    <text evidence="1">Belongs to the glycosyl hydrolase 16 family.</text>
</comment>
<accession>A0ABS5K0G9</accession>
<evidence type="ECO:0000313" key="6">
    <source>
        <dbReference type="Proteomes" id="UP000708576"/>
    </source>
</evidence>
<dbReference type="InterPro" id="IPR000757">
    <property type="entry name" value="Beta-glucanase-like"/>
</dbReference>
<keyword evidence="6" id="KW-1185">Reference proteome</keyword>
<dbReference type="RefSeq" id="WP_212218706.1">
    <property type="nucleotide sequence ID" value="NZ_JAGUCO010000025.1"/>
</dbReference>
<dbReference type="InterPro" id="IPR013320">
    <property type="entry name" value="ConA-like_dom_sf"/>
</dbReference>
<dbReference type="PROSITE" id="PS51257">
    <property type="entry name" value="PROKAR_LIPOPROTEIN"/>
    <property type="match status" value="1"/>
</dbReference>
<dbReference type="PROSITE" id="PS50093">
    <property type="entry name" value="PKD"/>
    <property type="match status" value="1"/>
</dbReference>
<reference evidence="5 6" key="1">
    <citation type="journal article" date="2015" name="Int. J. Syst. Evol. Microbiol.">
        <title>Carboxylicivirga linearis sp. nov., isolated from a sea cucumber culture pond.</title>
        <authorList>
            <person name="Wang F.Q."/>
            <person name="Zhou Y.X."/>
            <person name="Lin X.Z."/>
            <person name="Chen G.J."/>
            <person name="Du Z.J."/>
        </authorList>
    </citation>
    <scope>NUCLEOTIDE SEQUENCE [LARGE SCALE GENOMIC DNA]</scope>
    <source>
        <strain evidence="5 6">FB218</strain>
    </source>
</reference>
<dbReference type="InterPro" id="IPR050546">
    <property type="entry name" value="Glycosyl_Hydrlase_16"/>
</dbReference>
<proteinExistence type="inferred from homology"/>
<dbReference type="Proteomes" id="UP000708576">
    <property type="component" value="Unassembled WGS sequence"/>
</dbReference>
<sequence length="458" mass="51975">MIKTNSAYKKLFFKTSIFLLAASILSGCEKEENTPSYQPDFEYSEHTTLGNTLVFENTSEGEYYYVRWIFGNGERTDRMPVSEGQNMEVFYPEKGDYKVEMTIWGSQSDLAENKTISKTITINEDVFTASFNVQLKPGAENVAVLTNTTEGSYDHVSWKVEGEEIADNGDEVEVYMPLAGKYGISMEIGQGEYTAAVEQSFTIAQDDPEYFNQFKLVWSDEFDGTLVDDSKWVHETGMHGWGNNEWQNYTSGDNSTVENGLLSITAKLIGEGQQVGDYTSSRMNSIEDFTYGKFEIRAKMPEDKGPGIWPAIWMLGRSIQNGTSWPLCGELDIMEYVSFDPNHVSCSIHTESNNHAAGNPIGSGHVALETAEEEFHVYGLLWTERWLKFYRDDVDNVFLTYNRPNEYNKQNWPFDDPFYILLNVAVGGNYGGVQGVDDNIFPATMEIDYVRVYQYSEE</sequence>
<dbReference type="SUPFAM" id="SSF49899">
    <property type="entry name" value="Concanavalin A-like lectins/glucanases"/>
    <property type="match status" value="1"/>
</dbReference>
<dbReference type="SMART" id="SM00089">
    <property type="entry name" value="PKD"/>
    <property type="match status" value="1"/>
</dbReference>
<dbReference type="SUPFAM" id="SSF49299">
    <property type="entry name" value="PKD domain"/>
    <property type="match status" value="1"/>
</dbReference>
<dbReference type="Pfam" id="PF00722">
    <property type="entry name" value="Glyco_hydro_16"/>
    <property type="match status" value="1"/>
</dbReference>
<dbReference type="CDD" id="cd08023">
    <property type="entry name" value="GH16_laminarinase_like"/>
    <property type="match status" value="1"/>
</dbReference>